<name>A0ABS1TFX3_9CLOT</name>
<dbReference type="PANTHER" id="PTHR42939">
    <property type="entry name" value="ABC TRANSPORTER ATP-BINDING PROTEIN ALBC-RELATED"/>
    <property type="match status" value="1"/>
</dbReference>
<organism evidence="5 6">
    <name type="scientific">Clostridium rhizosphaerae</name>
    <dbReference type="NCBI Taxonomy" id="2803861"/>
    <lineage>
        <taxon>Bacteria</taxon>
        <taxon>Bacillati</taxon>
        <taxon>Bacillota</taxon>
        <taxon>Clostridia</taxon>
        <taxon>Eubacteriales</taxon>
        <taxon>Clostridiaceae</taxon>
        <taxon>Clostridium</taxon>
    </lineage>
</organism>
<evidence type="ECO:0000256" key="3">
    <source>
        <dbReference type="ARBA" id="ARBA00022840"/>
    </source>
</evidence>
<dbReference type="Pfam" id="PF00005">
    <property type="entry name" value="ABC_tran"/>
    <property type="match status" value="1"/>
</dbReference>
<dbReference type="Proteomes" id="UP000632377">
    <property type="component" value="Unassembled WGS sequence"/>
</dbReference>
<dbReference type="PROSITE" id="PS50893">
    <property type="entry name" value="ABC_TRANSPORTER_2"/>
    <property type="match status" value="1"/>
</dbReference>
<keyword evidence="1" id="KW-0813">Transport</keyword>
<dbReference type="EMBL" id="JAESWC010000018">
    <property type="protein sequence ID" value="MBL4938293.1"/>
    <property type="molecule type" value="Genomic_DNA"/>
</dbReference>
<evidence type="ECO:0000256" key="2">
    <source>
        <dbReference type="ARBA" id="ARBA00022741"/>
    </source>
</evidence>
<comment type="caution">
    <text evidence="5">The sequence shown here is derived from an EMBL/GenBank/DDBJ whole genome shotgun (WGS) entry which is preliminary data.</text>
</comment>
<dbReference type="InterPro" id="IPR051782">
    <property type="entry name" value="ABC_Transporter_VariousFunc"/>
</dbReference>
<dbReference type="GO" id="GO:0005524">
    <property type="term" value="F:ATP binding"/>
    <property type="evidence" value="ECO:0007669"/>
    <property type="project" value="UniProtKB-KW"/>
</dbReference>
<dbReference type="InterPro" id="IPR027417">
    <property type="entry name" value="P-loop_NTPase"/>
</dbReference>
<dbReference type="Gene3D" id="3.40.50.300">
    <property type="entry name" value="P-loop containing nucleotide triphosphate hydrolases"/>
    <property type="match status" value="1"/>
</dbReference>
<dbReference type="RefSeq" id="WP_202751016.1">
    <property type="nucleotide sequence ID" value="NZ_JAESWC010000018.1"/>
</dbReference>
<accession>A0ABS1TFX3</accession>
<gene>
    <name evidence="5" type="ORF">JK636_21505</name>
</gene>
<dbReference type="InterPro" id="IPR003439">
    <property type="entry name" value="ABC_transporter-like_ATP-bd"/>
</dbReference>
<evidence type="ECO:0000259" key="4">
    <source>
        <dbReference type="PROSITE" id="PS50893"/>
    </source>
</evidence>
<evidence type="ECO:0000256" key="1">
    <source>
        <dbReference type="ARBA" id="ARBA00022448"/>
    </source>
</evidence>
<keyword evidence="6" id="KW-1185">Reference proteome</keyword>
<protein>
    <submittedName>
        <fullName evidence="5">ABC transporter ATP-binding protein</fullName>
    </submittedName>
</protein>
<sequence length="296" mass="33418">MAYAVECINVTKKFRKTLALDKVNLTIEENKIYGLLGRNGAGKTTLLNLLSAQSLQSGGTIAILGEQPYENSKVLSQMCFVKEAENYLAMLKIHEILDISSKFYDKWDNNFALKLLKEFNLTSNKKYSALSKGMQSILGIVIGLSSRAPVTLYDEPYLGLDAASRYTFYDILLKDYTENPRTIIFSTHLIDEVSKIFEHIIILDKGKVLLTEEVDNLKSKTVYLSGSKDILNDILKGKNVINYEQAGLSASAVIYDNLAFEEARKLKLEGIEFKTVPLQDFFVYMTSMSNRGEFYE</sequence>
<dbReference type="InterPro" id="IPR003593">
    <property type="entry name" value="AAA+_ATPase"/>
</dbReference>
<dbReference type="SMART" id="SM00382">
    <property type="entry name" value="AAA"/>
    <property type="match status" value="1"/>
</dbReference>
<reference evidence="5 6" key="1">
    <citation type="submission" date="2021-01" db="EMBL/GenBank/DDBJ databases">
        <title>Genome public.</title>
        <authorList>
            <person name="Liu C."/>
            <person name="Sun Q."/>
        </authorList>
    </citation>
    <scope>NUCLEOTIDE SEQUENCE [LARGE SCALE GENOMIC DNA]</scope>
    <source>
        <strain evidence="5 6">YIM B02515</strain>
    </source>
</reference>
<dbReference type="CDD" id="cd03230">
    <property type="entry name" value="ABC_DR_subfamily_A"/>
    <property type="match status" value="1"/>
</dbReference>
<evidence type="ECO:0000313" key="6">
    <source>
        <dbReference type="Proteomes" id="UP000632377"/>
    </source>
</evidence>
<dbReference type="SUPFAM" id="SSF52540">
    <property type="entry name" value="P-loop containing nucleoside triphosphate hydrolases"/>
    <property type="match status" value="1"/>
</dbReference>
<keyword evidence="2" id="KW-0547">Nucleotide-binding</keyword>
<proteinExistence type="predicted"/>
<evidence type="ECO:0000313" key="5">
    <source>
        <dbReference type="EMBL" id="MBL4938293.1"/>
    </source>
</evidence>
<keyword evidence="3 5" id="KW-0067">ATP-binding</keyword>
<feature type="domain" description="ABC transporter" evidence="4">
    <location>
        <begin position="5"/>
        <end position="230"/>
    </location>
</feature>
<dbReference type="PANTHER" id="PTHR42939:SF1">
    <property type="entry name" value="ABC TRANSPORTER ATP-BINDING PROTEIN ALBC-RELATED"/>
    <property type="match status" value="1"/>
</dbReference>